<dbReference type="EMBL" id="MU006261">
    <property type="protein sequence ID" value="KAF2818101.1"/>
    <property type="molecule type" value="Genomic_DNA"/>
</dbReference>
<evidence type="ECO:0000313" key="3">
    <source>
        <dbReference type="Proteomes" id="UP000799424"/>
    </source>
</evidence>
<dbReference type="OrthoDB" id="74764at2759"/>
<feature type="non-terminal residue" evidence="2">
    <location>
        <position position="1"/>
    </location>
</feature>
<dbReference type="AlphaFoldDB" id="A0A6A6ZAG6"/>
<feature type="domain" description="DUF1996" evidence="1">
    <location>
        <begin position="19"/>
        <end position="257"/>
    </location>
</feature>
<name>A0A6A6ZAG6_9PLEO</name>
<gene>
    <name evidence="2" type="ORF">CC86DRAFT_238970</name>
</gene>
<sequence>SDAFWRLPCYSRLGVFRIDPIVSRGAPSTHAHTLHGAQNLNFKSTYYDLLSSSCTSCAVLQDMSAYWTPPLMFYHLNGTIDIVPQVGGMLIYYHLFGENIKAFPIGFEMVAGDAGRRSASTLLTDNTTQTALAQRAVGFTCLDYKATAKAEGALERHHLPHKSIIDSKCTDGLRLELMFPSCWDGTSVATHDHKSHVAYPHLVREGKCPDGFESRLPALYYETVWNTAAFRDIDGHFLLSNGDHRGYSYHGDFQNGWDTDVLQRAINNCRNSLGLIDDCKEFSLQSPSKASRCTLATPAILANESCIGPQARLCGN</sequence>
<feature type="non-terminal residue" evidence="2">
    <location>
        <position position="316"/>
    </location>
</feature>
<dbReference type="Proteomes" id="UP000799424">
    <property type="component" value="Unassembled WGS sequence"/>
</dbReference>
<evidence type="ECO:0000313" key="2">
    <source>
        <dbReference type="EMBL" id="KAF2818101.1"/>
    </source>
</evidence>
<protein>
    <recommendedName>
        <fullName evidence="1">DUF1996 domain-containing protein</fullName>
    </recommendedName>
</protein>
<dbReference type="InterPro" id="IPR018535">
    <property type="entry name" value="DUF1996"/>
</dbReference>
<dbReference type="PANTHER" id="PTHR43662">
    <property type="match status" value="1"/>
</dbReference>
<dbReference type="PANTHER" id="PTHR43662:SF7">
    <property type="entry name" value="DUF1996 DOMAIN-CONTAINING PROTEIN"/>
    <property type="match status" value="1"/>
</dbReference>
<dbReference type="Pfam" id="PF09362">
    <property type="entry name" value="DUF1996"/>
    <property type="match status" value="1"/>
</dbReference>
<organism evidence="2 3">
    <name type="scientific">Ophiobolus disseminans</name>
    <dbReference type="NCBI Taxonomy" id="1469910"/>
    <lineage>
        <taxon>Eukaryota</taxon>
        <taxon>Fungi</taxon>
        <taxon>Dikarya</taxon>
        <taxon>Ascomycota</taxon>
        <taxon>Pezizomycotina</taxon>
        <taxon>Dothideomycetes</taxon>
        <taxon>Pleosporomycetidae</taxon>
        <taxon>Pleosporales</taxon>
        <taxon>Pleosporineae</taxon>
        <taxon>Phaeosphaeriaceae</taxon>
        <taxon>Ophiobolus</taxon>
    </lineage>
</organism>
<keyword evidence="3" id="KW-1185">Reference proteome</keyword>
<reference evidence="2" key="1">
    <citation type="journal article" date="2020" name="Stud. Mycol.">
        <title>101 Dothideomycetes genomes: a test case for predicting lifestyles and emergence of pathogens.</title>
        <authorList>
            <person name="Haridas S."/>
            <person name="Albert R."/>
            <person name="Binder M."/>
            <person name="Bloem J."/>
            <person name="Labutti K."/>
            <person name="Salamov A."/>
            <person name="Andreopoulos B."/>
            <person name="Baker S."/>
            <person name="Barry K."/>
            <person name="Bills G."/>
            <person name="Bluhm B."/>
            <person name="Cannon C."/>
            <person name="Castanera R."/>
            <person name="Culley D."/>
            <person name="Daum C."/>
            <person name="Ezra D."/>
            <person name="Gonzalez J."/>
            <person name="Henrissat B."/>
            <person name="Kuo A."/>
            <person name="Liang C."/>
            <person name="Lipzen A."/>
            <person name="Lutzoni F."/>
            <person name="Magnuson J."/>
            <person name="Mondo S."/>
            <person name="Nolan M."/>
            <person name="Ohm R."/>
            <person name="Pangilinan J."/>
            <person name="Park H.-J."/>
            <person name="Ramirez L."/>
            <person name="Alfaro M."/>
            <person name="Sun H."/>
            <person name="Tritt A."/>
            <person name="Yoshinaga Y."/>
            <person name="Zwiers L.-H."/>
            <person name="Turgeon B."/>
            <person name="Goodwin S."/>
            <person name="Spatafora J."/>
            <person name="Crous P."/>
            <person name="Grigoriev I."/>
        </authorList>
    </citation>
    <scope>NUCLEOTIDE SEQUENCE</scope>
    <source>
        <strain evidence="2">CBS 113818</strain>
    </source>
</reference>
<accession>A0A6A6ZAG6</accession>
<evidence type="ECO:0000259" key="1">
    <source>
        <dbReference type="Pfam" id="PF09362"/>
    </source>
</evidence>
<proteinExistence type="predicted"/>